<dbReference type="InterPro" id="IPR035965">
    <property type="entry name" value="PAS-like_dom_sf"/>
</dbReference>
<dbReference type="PROSITE" id="PS50113">
    <property type="entry name" value="PAC"/>
    <property type="match status" value="1"/>
</dbReference>
<sequence length="225" mass="24545">MTRAPRNPRRSSAAPETLASPSEAGEPGAPEAVPAAASAPDAHRVVSDDSQESLRHSRSLQRSLLANLPDTTVFLLDREFRILVAQGDAVRRLPWLTDDLFFGRRVPELGDDVPLDILETATRHYADAFRGVAGEFEFTSEGLTFELRVVPVRDPRGEVESALVIARDVTATRSIEQELARRAAQQEAVARLGHFALGERDLKALMDEVVGTVATGLEMSHSGLR</sequence>
<organism evidence="3">
    <name type="scientific">uncultured Solirubrobacteraceae bacterium</name>
    <dbReference type="NCBI Taxonomy" id="1162706"/>
    <lineage>
        <taxon>Bacteria</taxon>
        <taxon>Bacillati</taxon>
        <taxon>Actinomycetota</taxon>
        <taxon>Thermoleophilia</taxon>
        <taxon>Solirubrobacterales</taxon>
        <taxon>Solirubrobacteraceae</taxon>
        <taxon>environmental samples</taxon>
    </lineage>
</organism>
<evidence type="ECO:0000259" key="2">
    <source>
        <dbReference type="PROSITE" id="PS50113"/>
    </source>
</evidence>
<feature type="region of interest" description="Disordered" evidence="1">
    <location>
        <begin position="1"/>
        <end position="53"/>
    </location>
</feature>
<gene>
    <name evidence="3" type="ORF">AVDCRST_MAG65-1123</name>
</gene>
<name>A0A6J4RKC6_9ACTN</name>
<accession>A0A6J4RKC6</accession>
<feature type="compositionally biased region" description="Basic and acidic residues" evidence="1">
    <location>
        <begin position="41"/>
        <end position="53"/>
    </location>
</feature>
<feature type="compositionally biased region" description="Low complexity" evidence="1">
    <location>
        <begin position="1"/>
        <end position="40"/>
    </location>
</feature>
<evidence type="ECO:0000313" key="3">
    <source>
        <dbReference type="EMBL" id="CAA9476059.1"/>
    </source>
</evidence>
<dbReference type="AlphaFoldDB" id="A0A6J4RKC6"/>
<feature type="domain" description="PAC" evidence="2">
    <location>
        <begin position="130"/>
        <end position="181"/>
    </location>
</feature>
<proteinExistence type="predicted"/>
<dbReference type="EMBL" id="CADCVL010000182">
    <property type="protein sequence ID" value="CAA9476059.1"/>
    <property type="molecule type" value="Genomic_DNA"/>
</dbReference>
<dbReference type="Pfam" id="PF08448">
    <property type="entry name" value="PAS_4"/>
    <property type="match status" value="1"/>
</dbReference>
<protein>
    <recommendedName>
        <fullName evidence="2">PAC domain-containing protein</fullName>
    </recommendedName>
</protein>
<evidence type="ECO:0000256" key="1">
    <source>
        <dbReference type="SAM" id="MobiDB-lite"/>
    </source>
</evidence>
<dbReference type="Gene3D" id="3.30.450.20">
    <property type="entry name" value="PAS domain"/>
    <property type="match status" value="1"/>
</dbReference>
<reference evidence="3" key="1">
    <citation type="submission" date="2020-02" db="EMBL/GenBank/DDBJ databases">
        <authorList>
            <person name="Meier V. D."/>
        </authorList>
    </citation>
    <scope>NUCLEOTIDE SEQUENCE</scope>
    <source>
        <strain evidence="3">AVDCRST_MAG65</strain>
    </source>
</reference>
<dbReference type="InterPro" id="IPR000700">
    <property type="entry name" value="PAS-assoc_C"/>
</dbReference>
<dbReference type="InterPro" id="IPR013656">
    <property type="entry name" value="PAS_4"/>
</dbReference>
<dbReference type="SUPFAM" id="SSF55785">
    <property type="entry name" value="PYP-like sensor domain (PAS domain)"/>
    <property type="match status" value="1"/>
</dbReference>